<keyword evidence="1" id="KW-1133">Transmembrane helix</keyword>
<evidence type="ECO:0000256" key="1">
    <source>
        <dbReference type="SAM" id="Phobius"/>
    </source>
</evidence>
<keyword evidence="3" id="KW-1185">Reference proteome</keyword>
<protein>
    <recommendedName>
        <fullName evidence="4">PH domain-containing protein</fullName>
    </recommendedName>
</protein>
<gene>
    <name evidence="2" type="ORF">DNTS_003310</name>
</gene>
<dbReference type="EMBL" id="SRMA01027244">
    <property type="protein sequence ID" value="TRY57257.1"/>
    <property type="molecule type" value="Genomic_DNA"/>
</dbReference>
<comment type="caution">
    <text evidence="2">The sequence shown here is derived from an EMBL/GenBank/DDBJ whole genome shotgun (WGS) entry which is preliminary data.</text>
</comment>
<sequence length="233" mass="26505">MLKQKPNVFDSEPQLEGPCTQLHQRLQLYPQVQRDPWTLGASPPLGFLSGMPGAGLVLTLTLLMQFLRSRCECESWRGQWVLYAGPGPEENAAEGREETHALLVDEVLGRSLGIHALLLQNQSPESHRQKTCKRSINLRPVIHQAIPVSVDYCPFSLQFQSRLCKRLCVLGWMVILPDRPDQPNIFQLNHPDRGNVYKFETSDRFSAILWHKHLEEACKRTAAQIPANLMSFE</sequence>
<name>A0A553MVS4_9TELE</name>
<evidence type="ECO:0000313" key="2">
    <source>
        <dbReference type="EMBL" id="TRY57258.1"/>
    </source>
</evidence>
<reference evidence="2 3" key="1">
    <citation type="journal article" date="2019" name="Sci. Data">
        <title>Hybrid genome assembly and annotation of Danionella translucida.</title>
        <authorList>
            <person name="Kadobianskyi M."/>
            <person name="Schulze L."/>
            <person name="Schuelke M."/>
            <person name="Judkewitz B."/>
        </authorList>
    </citation>
    <scope>NUCLEOTIDE SEQUENCE [LARGE SCALE GENOMIC DNA]</scope>
    <source>
        <strain evidence="2 3">Bolton</strain>
    </source>
</reference>
<evidence type="ECO:0008006" key="4">
    <source>
        <dbReference type="Google" id="ProtNLM"/>
    </source>
</evidence>
<dbReference type="InterPro" id="IPR011993">
    <property type="entry name" value="PH-like_dom_sf"/>
</dbReference>
<accession>A0A553MVS4</accession>
<keyword evidence="1" id="KW-0812">Transmembrane</keyword>
<dbReference type="Gene3D" id="2.30.29.30">
    <property type="entry name" value="Pleckstrin-homology domain (PH domain)/Phosphotyrosine-binding domain (PTB)"/>
    <property type="match status" value="1"/>
</dbReference>
<dbReference type="SUPFAM" id="SSF50729">
    <property type="entry name" value="PH domain-like"/>
    <property type="match status" value="1"/>
</dbReference>
<proteinExistence type="predicted"/>
<reference evidence="2" key="2">
    <citation type="submission" date="2019-04" db="EMBL/GenBank/DDBJ databases">
        <authorList>
            <person name="Kadobianskyi M."/>
            <person name="Schulze L."/>
            <person name="Schuelke M."/>
            <person name="Judkewitz B."/>
        </authorList>
    </citation>
    <scope>NUCLEOTIDE SEQUENCE</scope>
    <source>
        <strain evidence="2">Bolton</strain>
        <tissue evidence="2">Whole-body</tissue>
    </source>
</reference>
<organism evidence="2 3">
    <name type="scientific">Danionella cerebrum</name>
    <dbReference type="NCBI Taxonomy" id="2873325"/>
    <lineage>
        <taxon>Eukaryota</taxon>
        <taxon>Metazoa</taxon>
        <taxon>Chordata</taxon>
        <taxon>Craniata</taxon>
        <taxon>Vertebrata</taxon>
        <taxon>Euteleostomi</taxon>
        <taxon>Actinopterygii</taxon>
        <taxon>Neopterygii</taxon>
        <taxon>Teleostei</taxon>
        <taxon>Ostariophysi</taxon>
        <taxon>Cypriniformes</taxon>
        <taxon>Danionidae</taxon>
        <taxon>Danioninae</taxon>
        <taxon>Danionella</taxon>
    </lineage>
</organism>
<dbReference type="Proteomes" id="UP000316079">
    <property type="component" value="Unassembled WGS sequence"/>
</dbReference>
<evidence type="ECO:0000313" key="3">
    <source>
        <dbReference type="Proteomes" id="UP000316079"/>
    </source>
</evidence>
<dbReference type="AlphaFoldDB" id="A0A553MVS4"/>
<feature type="transmembrane region" description="Helical" evidence="1">
    <location>
        <begin position="45"/>
        <end position="67"/>
    </location>
</feature>
<dbReference type="EMBL" id="SRMA01027244">
    <property type="protein sequence ID" value="TRY57258.1"/>
    <property type="molecule type" value="Genomic_DNA"/>
</dbReference>
<keyword evidence="1" id="KW-0472">Membrane</keyword>